<sequence length="510" mass="57818">ITLSNAMMNAGLTSFKRIEDTNARELELILNRHPPFGNQIKESVAHLPKYELNIEQLAKYNETVAEIIVTIILTNFEQLQIKRTAPDSHYATLVIGDNDNHVIFRQRIMDSALMKFGNWAKKIEVRRAVNSDELSINLISSEYVGLDIQQKYTPFYLGPKKVGNQIMNIHGKFKDCYSSDSYHTSSVGSSKLRTISIKNGNRKCNHHCKNKEICGHDCCKIGVSEKSNMKNESAFSSYLTDLRNRNAESAIPPVKRLKMQMSNKSQKVDLKQYSYIPKGFLPALPRLEYVQHPRSPSLEEVYSSNVCQGFQVEPEVCKMNGFFAIKHSDEKNNQTMSLNKSLEESLMSNLTDADKSISLFSEPLNVNFELGNEIWDDYDDGSLVHGSVFTANLQKSKDPDKMKPDICLQNSYSPSLTPPSSTKLLAEYGNQNIFRFQEEYNPPEKLKMAQLTTTSETPLRSYQVAGKGDFFISNRSMMKRADLRHQFSDDGDGDGDDDIKPFLGIFDGIF</sequence>
<keyword evidence="2" id="KW-1185">Reference proteome</keyword>
<reference evidence="3" key="1">
    <citation type="submission" date="2025-08" db="UniProtKB">
        <authorList>
            <consortium name="RefSeq"/>
        </authorList>
    </citation>
    <scope>IDENTIFICATION</scope>
    <source>
        <tissue evidence="3">Liver</tissue>
    </source>
</reference>
<organism evidence="2 3">
    <name type="scientific">Python bivittatus</name>
    <name type="common">Burmese python</name>
    <name type="synonym">Python molurus bivittatus</name>
    <dbReference type="NCBI Taxonomy" id="176946"/>
    <lineage>
        <taxon>Eukaryota</taxon>
        <taxon>Metazoa</taxon>
        <taxon>Chordata</taxon>
        <taxon>Craniata</taxon>
        <taxon>Vertebrata</taxon>
        <taxon>Euteleostomi</taxon>
        <taxon>Lepidosauria</taxon>
        <taxon>Squamata</taxon>
        <taxon>Bifurcata</taxon>
        <taxon>Unidentata</taxon>
        <taxon>Episquamata</taxon>
        <taxon>Toxicofera</taxon>
        <taxon>Serpentes</taxon>
        <taxon>Henophidia</taxon>
        <taxon>Pythonidae</taxon>
        <taxon>Python</taxon>
    </lineage>
</organism>
<keyword evidence="3" id="KW-0547">Nucleotide-binding</keyword>
<protein>
    <submittedName>
        <fullName evidence="3">Probable ATP-dependent DNA helicase HFM1</fullName>
    </submittedName>
</protein>
<keyword evidence="3" id="KW-0067">ATP-binding</keyword>
<dbReference type="Proteomes" id="UP000695026">
    <property type="component" value="Unplaced"/>
</dbReference>
<keyword evidence="3" id="KW-0378">Hydrolase</keyword>
<feature type="non-terminal residue" evidence="3">
    <location>
        <position position="1"/>
    </location>
</feature>
<feature type="domain" description="SEC63" evidence="1">
    <location>
        <begin position="25"/>
        <end position="151"/>
    </location>
</feature>
<evidence type="ECO:0000259" key="1">
    <source>
        <dbReference type="Pfam" id="PF02889"/>
    </source>
</evidence>
<proteinExistence type="predicted"/>
<gene>
    <name evidence="3" type="primary">LOC103057010</name>
</gene>
<dbReference type="PANTHER" id="PTHR47835:SF3">
    <property type="entry name" value="HELICASE FOR MEIOSIS 1"/>
    <property type="match status" value="1"/>
</dbReference>
<dbReference type="GO" id="GO:0051321">
    <property type="term" value="P:meiotic cell cycle"/>
    <property type="evidence" value="ECO:0007669"/>
    <property type="project" value="UniProtKB-KW"/>
</dbReference>
<dbReference type="PANTHER" id="PTHR47835">
    <property type="entry name" value="HFM1, ATP DEPENDENT DNA HELICASE HOMOLOG"/>
    <property type="match status" value="1"/>
</dbReference>
<dbReference type="OrthoDB" id="9045388at2759"/>
<dbReference type="GO" id="GO:0043138">
    <property type="term" value="F:3'-5' DNA helicase activity"/>
    <property type="evidence" value="ECO:0007669"/>
    <property type="project" value="UniProtKB-EC"/>
</dbReference>
<dbReference type="GO" id="GO:0016787">
    <property type="term" value="F:hydrolase activity"/>
    <property type="evidence" value="ECO:0007669"/>
    <property type="project" value="UniProtKB-KW"/>
</dbReference>
<dbReference type="InterPro" id="IPR052247">
    <property type="entry name" value="Meiotic_Crossover_Helicase"/>
</dbReference>
<dbReference type="AlphaFoldDB" id="A0A9F2REE4"/>
<dbReference type="GeneID" id="103057010"/>
<keyword evidence="3" id="KW-0347">Helicase</keyword>
<evidence type="ECO:0000313" key="3">
    <source>
        <dbReference type="RefSeq" id="XP_007444004.1"/>
    </source>
</evidence>
<evidence type="ECO:0000313" key="2">
    <source>
        <dbReference type="Proteomes" id="UP000695026"/>
    </source>
</evidence>
<dbReference type="RefSeq" id="XP_007444004.1">
    <property type="nucleotide sequence ID" value="XM_007443942.1"/>
</dbReference>
<dbReference type="Pfam" id="PF02889">
    <property type="entry name" value="Sec63"/>
    <property type="match status" value="1"/>
</dbReference>
<dbReference type="KEGG" id="pbi:103057010"/>
<name>A0A9F2REE4_PYTBI</name>
<dbReference type="InterPro" id="IPR004179">
    <property type="entry name" value="Sec63-dom"/>
</dbReference>
<accession>A0A9F2REE4</accession>